<dbReference type="EMBL" id="SZYD01000011">
    <property type="protein sequence ID" value="KAD4888610.1"/>
    <property type="molecule type" value="Genomic_DNA"/>
</dbReference>
<reference evidence="1 2" key="1">
    <citation type="submission" date="2019-05" db="EMBL/GenBank/DDBJ databases">
        <title>Mikania micrantha, genome provides insights into the molecular mechanism of rapid growth.</title>
        <authorList>
            <person name="Liu B."/>
        </authorList>
    </citation>
    <scope>NUCLEOTIDE SEQUENCE [LARGE SCALE GENOMIC DNA]</scope>
    <source>
        <strain evidence="1">NLD-2019</strain>
        <tissue evidence="1">Leaf</tissue>
    </source>
</reference>
<dbReference type="AlphaFoldDB" id="A0A5N6NJE1"/>
<name>A0A5N6NJE1_9ASTR</name>
<sequence length="99" mass="11537">MNGHLIRVKQEGKDLIDGRVVVVLCNDGRKEDRRRDVIDGREEKTDGGVLLWQRERKRDGVWLMVMAEDDVYNLFIYVDIYTMHSLVVHLAVINVQSVQ</sequence>
<evidence type="ECO:0000313" key="2">
    <source>
        <dbReference type="Proteomes" id="UP000326396"/>
    </source>
</evidence>
<comment type="caution">
    <text evidence="1">The sequence shown here is derived from an EMBL/GenBank/DDBJ whole genome shotgun (WGS) entry which is preliminary data.</text>
</comment>
<evidence type="ECO:0000313" key="1">
    <source>
        <dbReference type="EMBL" id="KAD4888610.1"/>
    </source>
</evidence>
<dbReference type="Proteomes" id="UP000326396">
    <property type="component" value="Linkage Group LG19"/>
</dbReference>
<keyword evidence="2" id="KW-1185">Reference proteome</keyword>
<protein>
    <submittedName>
        <fullName evidence="1">Uncharacterized protein</fullName>
    </submittedName>
</protein>
<gene>
    <name evidence="1" type="ORF">E3N88_20683</name>
</gene>
<proteinExistence type="predicted"/>
<organism evidence="1 2">
    <name type="scientific">Mikania micrantha</name>
    <name type="common">bitter vine</name>
    <dbReference type="NCBI Taxonomy" id="192012"/>
    <lineage>
        <taxon>Eukaryota</taxon>
        <taxon>Viridiplantae</taxon>
        <taxon>Streptophyta</taxon>
        <taxon>Embryophyta</taxon>
        <taxon>Tracheophyta</taxon>
        <taxon>Spermatophyta</taxon>
        <taxon>Magnoliopsida</taxon>
        <taxon>eudicotyledons</taxon>
        <taxon>Gunneridae</taxon>
        <taxon>Pentapetalae</taxon>
        <taxon>asterids</taxon>
        <taxon>campanulids</taxon>
        <taxon>Asterales</taxon>
        <taxon>Asteraceae</taxon>
        <taxon>Asteroideae</taxon>
        <taxon>Heliantheae alliance</taxon>
        <taxon>Eupatorieae</taxon>
        <taxon>Mikania</taxon>
    </lineage>
</organism>
<accession>A0A5N6NJE1</accession>